<feature type="region of interest" description="Disordered" evidence="1">
    <location>
        <begin position="1"/>
        <end position="127"/>
    </location>
</feature>
<keyword evidence="4" id="KW-1185">Reference proteome</keyword>
<evidence type="ECO:0000313" key="3">
    <source>
        <dbReference type="EMBL" id="KAK4498103.1"/>
    </source>
</evidence>
<feature type="compositionally biased region" description="Acidic residues" evidence="1">
    <location>
        <begin position="63"/>
        <end position="72"/>
    </location>
</feature>
<keyword evidence="2" id="KW-1133">Transmembrane helix</keyword>
<keyword evidence="2" id="KW-0812">Transmembrane</keyword>
<reference evidence="3 4" key="1">
    <citation type="journal article" date="2023" name="G3 (Bethesda)">
        <title>A chromosome-level genome assembly of Zasmidium syzygii isolated from banana leaves.</title>
        <authorList>
            <person name="van Westerhoven A.C."/>
            <person name="Mehrabi R."/>
            <person name="Talebi R."/>
            <person name="Steentjes M.B.F."/>
            <person name="Corcolon B."/>
            <person name="Chong P.A."/>
            <person name="Kema G.H.J."/>
            <person name="Seidl M.F."/>
        </authorList>
    </citation>
    <scope>NUCLEOTIDE SEQUENCE [LARGE SCALE GENOMIC DNA]</scope>
    <source>
        <strain evidence="3 4">P124</strain>
    </source>
</reference>
<evidence type="ECO:0000256" key="2">
    <source>
        <dbReference type="SAM" id="Phobius"/>
    </source>
</evidence>
<evidence type="ECO:0000256" key="1">
    <source>
        <dbReference type="SAM" id="MobiDB-lite"/>
    </source>
</evidence>
<keyword evidence="2" id="KW-0472">Membrane</keyword>
<dbReference type="Proteomes" id="UP001305779">
    <property type="component" value="Unassembled WGS sequence"/>
</dbReference>
<dbReference type="EMBL" id="JAXOVC010000008">
    <property type="protein sequence ID" value="KAK4498103.1"/>
    <property type="molecule type" value="Genomic_DNA"/>
</dbReference>
<name>A0ABR0EAG1_ZASCE</name>
<feature type="transmembrane region" description="Helical" evidence="2">
    <location>
        <begin position="522"/>
        <end position="543"/>
    </location>
</feature>
<evidence type="ECO:0000313" key="4">
    <source>
        <dbReference type="Proteomes" id="UP001305779"/>
    </source>
</evidence>
<feature type="region of interest" description="Disordered" evidence="1">
    <location>
        <begin position="252"/>
        <end position="301"/>
    </location>
</feature>
<feature type="compositionally biased region" description="Pro residues" evidence="1">
    <location>
        <begin position="284"/>
        <end position="298"/>
    </location>
</feature>
<feature type="compositionally biased region" description="Polar residues" evidence="1">
    <location>
        <begin position="10"/>
        <end position="35"/>
    </location>
</feature>
<organism evidence="3 4">
    <name type="scientific">Zasmidium cellare</name>
    <name type="common">Wine cellar mold</name>
    <name type="synonym">Racodium cellare</name>
    <dbReference type="NCBI Taxonomy" id="395010"/>
    <lineage>
        <taxon>Eukaryota</taxon>
        <taxon>Fungi</taxon>
        <taxon>Dikarya</taxon>
        <taxon>Ascomycota</taxon>
        <taxon>Pezizomycotina</taxon>
        <taxon>Dothideomycetes</taxon>
        <taxon>Dothideomycetidae</taxon>
        <taxon>Mycosphaerellales</taxon>
        <taxon>Mycosphaerellaceae</taxon>
        <taxon>Zasmidium</taxon>
    </lineage>
</organism>
<feature type="transmembrane region" description="Helical" evidence="2">
    <location>
        <begin position="564"/>
        <end position="588"/>
    </location>
</feature>
<comment type="caution">
    <text evidence="3">The sequence shown here is derived from an EMBL/GenBank/DDBJ whole genome shotgun (WGS) entry which is preliminary data.</text>
</comment>
<sequence>MDNNEDEQPENGTIRFSNSPRRWTTITHQALTSPVRSVHPEQDTGMMESINSQADFGHRTADFFEDSSEDEAGGIGEAVTAPDNDFREKPPSPGKRKQPPPSGQSLVSQCEPKRVTLPPEEPGSEGYQRLESNLNEQLHAKTTDETTPDTSFNGSVEEMDLMEGRSGPSYPKPARLSSGRTARSSGAWRYEPSMDQRMSTYSDKIDQRLGVHAVAYDFLLRGMLNDEEIMRRDPKRASSGVIRASMLPQQLRLNDPRSPRDNLFPSDMERSSSTLSKGKKVHVVPPPIDTSGPRPPLPADYVRTPYPFTSDRINRKDFGREPPSATESPIGASESILTLSIRRANPNSLPKVTSITIPASNDYTAVGAGQGEKTKHFKAQVFDDAEFFRQLRLAYIDLSGPRRLFSARTLARIAVSGPATRAADAGYGWLHQPRSPRVLAYKGLTDTFSEEKILQHYRNPSLGKSRYAFVHWAHRLAAAPPARTPTFPTDDDHPDSPSAELVRRMEQPEGLEYVISWSISRILAALVLIVLLSIAAVLLWTFLGQSTTPNWPGNGGFRGAGDRVGTGILIGIFVFLSGMGCFGGWLGVSWLVL</sequence>
<protein>
    <submittedName>
        <fullName evidence="3">Uncharacterized protein</fullName>
    </submittedName>
</protein>
<gene>
    <name evidence="3" type="ORF">PRZ48_010759</name>
</gene>
<proteinExistence type="predicted"/>
<feature type="region of interest" description="Disordered" evidence="1">
    <location>
        <begin position="161"/>
        <end position="189"/>
    </location>
</feature>
<feature type="region of interest" description="Disordered" evidence="1">
    <location>
        <begin position="312"/>
        <end position="331"/>
    </location>
</feature>
<accession>A0ABR0EAG1</accession>